<keyword evidence="2 3" id="KW-0479">Metal-binding</keyword>
<evidence type="ECO:0000256" key="1">
    <source>
        <dbReference type="ARBA" id="ARBA00008635"/>
    </source>
</evidence>
<dbReference type="Pfam" id="PF05163">
    <property type="entry name" value="DinB"/>
    <property type="match status" value="1"/>
</dbReference>
<evidence type="ECO:0000313" key="5">
    <source>
        <dbReference type="Proteomes" id="UP000238375"/>
    </source>
</evidence>
<dbReference type="GO" id="GO:0046872">
    <property type="term" value="F:metal ion binding"/>
    <property type="evidence" value="ECO:0007669"/>
    <property type="project" value="UniProtKB-KW"/>
</dbReference>
<name>A0A2T0RWQ7_9BACT</name>
<feature type="binding site" evidence="3">
    <location>
        <position position="88"/>
    </location>
    <ligand>
        <name>a divalent metal cation</name>
        <dbReference type="ChEBI" id="CHEBI:60240"/>
    </ligand>
</feature>
<dbReference type="SUPFAM" id="SSF109854">
    <property type="entry name" value="DinB/YfiT-like putative metalloenzymes"/>
    <property type="match status" value="1"/>
</dbReference>
<dbReference type="Proteomes" id="UP000238375">
    <property type="component" value="Unassembled WGS sequence"/>
</dbReference>
<sequence length="204" mass="23002">MIEWLAPAYSIILSLTHSITDDIRLSLGRLIFESSTKTNRFMDLLPIFLHELAQEAAITRKFLSRVPADKFDWRPHPKSMTLMQLTTHIAELPSWVQLALTTDELDFATSPYKPTVVSSTDELLAMFEKALNEGRAALEAASEATLPKSWTLRDGDTIYSTTPKHEVIHMTYNQITHHRAQLGVYFRLLDIAVPASYGPSADES</sequence>
<dbReference type="InterPro" id="IPR034660">
    <property type="entry name" value="DinB/YfiT-like"/>
</dbReference>
<feature type="binding site" evidence="3">
    <location>
        <position position="178"/>
    </location>
    <ligand>
        <name>a divalent metal cation</name>
        <dbReference type="ChEBI" id="CHEBI:60240"/>
    </ligand>
</feature>
<comment type="caution">
    <text evidence="4">The sequence shown here is derived from an EMBL/GenBank/DDBJ whole genome shotgun (WGS) entry which is preliminary data.</text>
</comment>
<organism evidence="4 5">
    <name type="scientific">Spirosoma oryzae</name>
    <dbReference type="NCBI Taxonomy" id="1469603"/>
    <lineage>
        <taxon>Bacteria</taxon>
        <taxon>Pseudomonadati</taxon>
        <taxon>Bacteroidota</taxon>
        <taxon>Cytophagia</taxon>
        <taxon>Cytophagales</taxon>
        <taxon>Cytophagaceae</taxon>
        <taxon>Spirosoma</taxon>
    </lineage>
</organism>
<evidence type="ECO:0000313" key="4">
    <source>
        <dbReference type="EMBL" id="PRY25625.1"/>
    </source>
</evidence>
<evidence type="ECO:0000256" key="2">
    <source>
        <dbReference type="ARBA" id="ARBA00022723"/>
    </source>
</evidence>
<dbReference type="AlphaFoldDB" id="A0A2T0RWQ7"/>
<reference evidence="4 5" key="1">
    <citation type="submission" date="2018-03" db="EMBL/GenBank/DDBJ databases">
        <title>Genomic Encyclopedia of Archaeal and Bacterial Type Strains, Phase II (KMG-II): from individual species to whole genera.</title>
        <authorList>
            <person name="Goeker M."/>
        </authorList>
    </citation>
    <scope>NUCLEOTIDE SEQUENCE [LARGE SCALE GENOMIC DNA]</scope>
    <source>
        <strain evidence="4 5">DSM 28354</strain>
    </source>
</reference>
<dbReference type="Gene3D" id="1.20.120.450">
    <property type="entry name" value="dinb family like domain"/>
    <property type="match status" value="1"/>
</dbReference>
<keyword evidence="5" id="KW-1185">Reference proteome</keyword>
<gene>
    <name evidence="4" type="ORF">CLV58_13726</name>
</gene>
<dbReference type="EMBL" id="PVTE01000037">
    <property type="protein sequence ID" value="PRY25625.1"/>
    <property type="molecule type" value="Genomic_DNA"/>
</dbReference>
<accession>A0A2T0RWQ7</accession>
<protein>
    <submittedName>
        <fullName evidence="4">Putative damage-inducible protein DinB</fullName>
    </submittedName>
</protein>
<comment type="similarity">
    <text evidence="1">Belongs to the DinB family.</text>
</comment>
<evidence type="ECO:0000256" key="3">
    <source>
        <dbReference type="PIRSR" id="PIRSR607837-1"/>
    </source>
</evidence>
<proteinExistence type="inferred from homology"/>
<dbReference type="InterPro" id="IPR007837">
    <property type="entry name" value="DinB"/>
</dbReference>